<evidence type="ECO:0000256" key="1">
    <source>
        <dbReference type="SAM" id="MobiDB-lite"/>
    </source>
</evidence>
<reference evidence="2" key="1">
    <citation type="journal article" date="2023" name="bioRxiv">
        <title>Improved chromosome-level genome assembly for marigold (Tagetes erecta).</title>
        <authorList>
            <person name="Jiang F."/>
            <person name="Yuan L."/>
            <person name="Wang S."/>
            <person name="Wang H."/>
            <person name="Xu D."/>
            <person name="Wang A."/>
            <person name="Fan W."/>
        </authorList>
    </citation>
    <scope>NUCLEOTIDE SEQUENCE</scope>
    <source>
        <strain evidence="2">WSJ</strain>
        <tissue evidence="2">Leaf</tissue>
    </source>
</reference>
<gene>
    <name evidence="2" type="ORF">QVD17_20878</name>
</gene>
<evidence type="ECO:0000313" key="2">
    <source>
        <dbReference type="EMBL" id="KAK1425525.1"/>
    </source>
</evidence>
<dbReference type="Proteomes" id="UP001229421">
    <property type="component" value="Unassembled WGS sequence"/>
</dbReference>
<feature type="compositionally biased region" description="Polar residues" evidence="1">
    <location>
        <begin position="16"/>
        <end position="28"/>
    </location>
</feature>
<organism evidence="2 3">
    <name type="scientific">Tagetes erecta</name>
    <name type="common">African marigold</name>
    <dbReference type="NCBI Taxonomy" id="13708"/>
    <lineage>
        <taxon>Eukaryota</taxon>
        <taxon>Viridiplantae</taxon>
        <taxon>Streptophyta</taxon>
        <taxon>Embryophyta</taxon>
        <taxon>Tracheophyta</taxon>
        <taxon>Spermatophyta</taxon>
        <taxon>Magnoliopsida</taxon>
        <taxon>eudicotyledons</taxon>
        <taxon>Gunneridae</taxon>
        <taxon>Pentapetalae</taxon>
        <taxon>asterids</taxon>
        <taxon>campanulids</taxon>
        <taxon>Asterales</taxon>
        <taxon>Asteraceae</taxon>
        <taxon>Asteroideae</taxon>
        <taxon>Heliantheae alliance</taxon>
        <taxon>Tageteae</taxon>
        <taxon>Tagetes</taxon>
    </lineage>
</organism>
<keyword evidence="3" id="KW-1185">Reference proteome</keyword>
<dbReference type="AlphaFoldDB" id="A0AAD8KM01"/>
<name>A0AAD8KM01_TARER</name>
<proteinExistence type="predicted"/>
<dbReference type="EMBL" id="JAUHHV010000005">
    <property type="protein sequence ID" value="KAK1425525.1"/>
    <property type="molecule type" value="Genomic_DNA"/>
</dbReference>
<accession>A0AAD8KM01</accession>
<sequence length="83" mass="9487">MRQCPNQTRRKVNDFAQGSRNKGSTSSRAYWCIDPSQSDKEHVLLIGLIVQVVKEVCGSQQSQERKVVALHASYSRKSYEEEE</sequence>
<feature type="region of interest" description="Disordered" evidence="1">
    <location>
        <begin position="1"/>
        <end position="29"/>
    </location>
</feature>
<comment type="caution">
    <text evidence="2">The sequence shown here is derived from an EMBL/GenBank/DDBJ whole genome shotgun (WGS) entry which is preliminary data.</text>
</comment>
<evidence type="ECO:0000313" key="3">
    <source>
        <dbReference type="Proteomes" id="UP001229421"/>
    </source>
</evidence>
<protein>
    <submittedName>
        <fullName evidence="2">Uncharacterized protein</fullName>
    </submittedName>
</protein>